<feature type="binding site" evidence="8">
    <location>
        <position position="120"/>
    </location>
    <ligand>
        <name>Mg(2+)</name>
        <dbReference type="ChEBI" id="CHEBI:18420"/>
    </ligand>
</feature>
<organism evidence="10 12">
    <name type="scientific">Bifidobacterium breve</name>
    <dbReference type="NCBI Taxonomy" id="1685"/>
    <lineage>
        <taxon>Bacteria</taxon>
        <taxon>Bacillati</taxon>
        <taxon>Actinomycetota</taxon>
        <taxon>Actinomycetes</taxon>
        <taxon>Bifidobacteriales</taxon>
        <taxon>Bifidobacteriaceae</taxon>
        <taxon>Bifidobacterium</taxon>
    </lineage>
</organism>
<dbReference type="GO" id="GO:0008897">
    <property type="term" value="F:holo-[acyl-carrier-protein] synthase activity"/>
    <property type="evidence" value="ECO:0007669"/>
    <property type="project" value="UniProtKB-UniRule"/>
</dbReference>
<evidence type="ECO:0000256" key="6">
    <source>
        <dbReference type="ARBA" id="ARBA00023098"/>
    </source>
</evidence>
<keyword evidence="6 8" id="KW-0443">Lipid metabolism</keyword>
<keyword evidence="7 8" id="KW-0275">Fatty acid biosynthesis</keyword>
<comment type="cofactor">
    <cofactor evidence="8">
        <name>Mg(2+)</name>
        <dbReference type="ChEBI" id="CHEBI:18420"/>
    </cofactor>
</comment>
<dbReference type="InterPro" id="IPR008278">
    <property type="entry name" value="4-PPantetheinyl_Trfase_dom"/>
</dbReference>
<keyword evidence="4 8" id="KW-0276">Fatty acid metabolism</keyword>
<dbReference type="InterPro" id="IPR004568">
    <property type="entry name" value="Ppantetheine-prot_Trfase_dom"/>
</dbReference>
<comment type="subcellular location">
    <subcellularLocation>
        <location evidence="8">Cytoplasm</location>
    </subcellularLocation>
</comment>
<dbReference type="EMBL" id="CABWKB010000012">
    <property type="protein sequence ID" value="VWQ17187.1"/>
    <property type="molecule type" value="Genomic_DNA"/>
</dbReference>
<evidence type="ECO:0000256" key="7">
    <source>
        <dbReference type="ARBA" id="ARBA00023160"/>
    </source>
</evidence>
<evidence type="ECO:0000256" key="1">
    <source>
        <dbReference type="ARBA" id="ARBA00022516"/>
    </source>
</evidence>
<dbReference type="EC" id="2.7.8.7" evidence="8"/>
<dbReference type="Pfam" id="PF01648">
    <property type="entry name" value="ACPS"/>
    <property type="match status" value="1"/>
</dbReference>
<dbReference type="EMBL" id="CP021558">
    <property type="protein sequence ID" value="AUE02372.1"/>
    <property type="molecule type" value="Genomic_DNA"/>
</dbReference>
<evidence type="ECO:0000256" key="8">
    <source>
        <dbReference type="HAMAP-Rule" id="MF_00101"/>
    </source>
</evidence>
<proteinExistence type="inferred from homology"/>
<dbReference type="AlphaFoldDB" id="A0A133KZX4"/>
<evidence type="ECO:0000256" key="5">
    <source>
        <dbReference type="ARBA" id="ARBA00022842"/>
    </source>
</evidence>
<dbReference type="GO" id="GO:0005737">
    <property type="term" value="C:cytoplasm"/>
    <property type="evidence" value="ECO:0007669"/>
    <property type="project" value="UniProtKB-SubCell"/>
</dbReference>
<evidence type="ECO:0000313" key="10">
    <source>
        <dbReference type="EMBL" id="AUE02372.1"/>
    </source>
</evidence>
<keyword evidence="2 8" id="KW-0808">Transferase</keyword>
<reference evidence="10 12" key="1">
    <citation type="submission" date="2017-05" db="EMBL/GenBank/DDBJ databases">
        <title>Comparative genomics and methylome analysis of the gut commensal Bifidobacterium breve.</title>
        <authorList>
            <person name="Bottacini F."/>
            <person name="Morrissey R."/>
            <person name="Roberts R.J."/>
            <person name="James K."/>
            <person name="van Breen J."/>
            <person name="Egan M."/>
            <person name="Lambert J."/>
            <person name="van Limpt K."/>
            <person name="Stanton C."/>
            <person name="Knol J."/>
            <person name="O' Connell Motherway M."/>
            <person name="van Sinderen D."/>
        </authorList>
    </citation>
    <scope>NUCLEOTIDE SEQUENCE [LARGE SCALE GENOMIC DNA]</scope>
    <source>
        <strain evidence="10 12">215W447a</strain>
    </source>
</reference>
<reference evidence="11 13" key="2">
    <citation type="submission" date="2019-10" db="EMBL/GenBank/DDBJ databases">
        <authorList>
            <consortium name="Melissa Lawson"/>
            <person name="O'neill I."/>
        </authorList>
    </citation>
    <scope>NUCLEOTIDE SEQUENCE [LARGE SCALE GENOMIC DNA]</scope>
    <source>
        <strain evidence="11">LH_24</strain>
    </source>
</reference>
<comment type="catalytic activity">
    <reaction evidence="8">
        <text>apo-[ACP] + CoA = holo-[ACP] + adenosine 3',5'-bisphosphate + H(+)</text>
        <dbReference type="Rhea" id="RHEA:12068"/>
        <dbReference type="Rhea" id="RHEA-COMP:9685"/>
        <dbReference type="Rhea" id="RHEA-COMP:9690"/>
        <dbReference type="ChEBI" id="CHEBI:15378"/>
        <dbReference type="ChEBI" id="CHEBI:29999"/>
        <dbReference type="ChEBI" id="CHEBI:57287"/>
        <dbReference type="ChEBI" id="CHEBI:58343"/>
        <dbReference type="ChEBI" id="CHEBI:64479"/>
        <dbReference type="EC" id="2.7.8.7"/>
    </reaction>
</comment>
<sequence length="207" mass="23185">MAEWRWHYAVDTCGVKDDRPLETEIDIRKSSNQPLEMELELNFDGMWNLRAKRWTMGTMNTFGLGHDVVDVAAFAEQLGQPGSHMRALFSVREVRQAADRARQKNDGEAVHLAAKWAGKEAFLKAWCDFLGGAPFPFTLDNFPWREIEILDDSRGVPHVSLSGDASPAFQTDYLGLIPDVRISLSHDGPVASAVVMIQSGNNSREIR</sequence>
<dbReference type="GO" id="GO:0000287">
    <property type="term" value="F:magnesium ion binding"/>
    <property type="evidence" value="ECO:0007669"/>
    <property type="project" value="UniProtKB-UniRule"/>
</dbReference>
<accession>A0A133KZX4</accession>
<evidence type="ECO:0000313" key="12">
    <source>
        <dbReference type="Proteomes" id="UP000232491"/>
    </source>
</evidence>
<keyword evidence="5 8" id="KW-0460">Magnesium</keyword>
<feature type="domain" description="4'-phosphopantetheinyl transferase" evidence="9">
    <location>
        <begin position="63"/>
        <end position="169"/>
    </location>
</feature>
<dbReference type="InterPro" id="IPR002582">
    <property type="entry name" value="ACPS"/>
</dbReference>
<feature type="binding site" evidence="8">
    <location>
        <position position="67"/>
    </location>
    <ligand>
        <name>Mg(2+)</name>
        <dbReference type="ChEBI" id="CHEBI:18420"/>
    </ligand>
</feature>
<dbReference type="Proteomes" id="UP000494173">
    <property type="component" value="Unassembled WGS sequence"/>
</dbReference>
<comment type="function">
    <text evidence="8">Transfers the 4'-phosphopantetheine moiety from coenzyme A to a Ser of acyl-carrier-protein.</text>
</comment>
<evidence type="ECO:0000256" key="3">
    <source>
        <dbReference type="ARBA" id="ARBA00022723"/>
    </source>
</evidence>
<dbReference type="InterPro" id="IPR037143">
    <property type="entry name" value="4-PPantetheinyl_Trfase_dom_sf"/>
</dbReference>
<dbReference type="GO" id="GO:0006633">
    <property type="term" value="P:fatty acid biosynthetic process"/>
    <property type="evidence" value="ECO:0007669"/>
    <property type="project" value="UniProtKB-UniRule"/>
</dbReference>
<evidence type="ECO:0000256" key="2">
    <source>
        <dbReference type="ARBA" id="ARBA00022679"/>
    </source>
</evidence>
<dbReference type="HAMAP" id="MF_00101">
    <property type="entry name" value="AcpS"/>
    <property type="match status" value="1"/>
</dbReference>
<keyword evidence="8" id="KW-0963">Cytoplasm</keyword>
<gene>
    <name evidence="8 11" type="primary">acpS</name>
    <name evidence="10" type="ORF">BB215W447A_0340</name>
    <name evidence="11" type="ORF">BIFLH24_00678</name>
</gene>
<evidence type="ECO:0000259" key="9">
    <source>
        <dbReference type="Pfam" id="PF01648"/>
    </source>
</evidence>
<keyword evidence="1 8" id="KW-0444">Lipid biosynthesis</keyword>
<evidence type="ECO:0000256" key="4">
    <source>
        <dbReference type="ARBA" id="ARBA00022832"/>
    </source>
</evidence>
<name>A0A133KZX4_BIFBR</name>
<evidence type="ECO:0000313" key="11">
    <source>
        <dbReference type="EMBL" id="VWQ17187.1"/>
    </source>
</evidence>
<dbReference type="Proteomes" id="UP000232491">
    <property type="component" value="Chromosome"/>
</dbReference>
<dbReference type="NCBIfam" id="TIGR00556">
    <property type="entry name" value="pantethn_trn"/>
    <property type="match status" value="1"/>
</dbReference>
<evidence type="ECO:0000313" key="13">
    <source>
        <dbReference type="Proteomes" id="UP000494173"/>
    </source>
</evidence>
<keyword evidence="3 8" id="KW-0479">Metal-binding</keyword>
<dbReference type="SUPFAM" id="SSF56214">
    <property type="entry name" value="4'-phosphopantetheinyl transferase"/>
    <property type="match status" value="1"/>
</dbReference>
<protein>
    <recommendedName>
        <fullName evidence="8">Holo-[acyl-carrier-protein] synthase</fullName>
        <shortName evidence="8">Holo-ACP synthase</shortName>
        <ecNumber evidence="8">2.7.8.7</ecNumber>
    </recommendedName>
    <alternativeName>
        <fullName evidence="8">4'-phosphopantetheinyl transferase AcpS</fullName>
    </alternativeName>
</protein>
<comment type="similarity">
    <text evidence="8">Belongs to the P-Pant transferase superfamily. AcpS family.</text>
</comment>
<dbReference type="Gene3D" id="3.90.470.20">
    <property type="entry name" value="4'-phosphopantetheinyl transferase domain"/>
    <property type="match status" value="1"/>
</dbReference>